<reference evidence="7 8" key="1">
    <citation type="submission" date="2019-03" db="EMBL/GenBank/DDBJ databases">
        <title>Genomic Encyclopedia of Type Strains, Phase IV (KMG-IV): sequencing the most valuable type-strain genomes for metagenomic binning, comparative biology and taxonomic classification.</title>
        <authorList>
            <person name="Goeker M."/>
        </authorList>
    </citation>
    <scope>NUCLEOTIDE SEQUENCE [LARGE SCALE GENOMIC DNA]</scope>
    <source>
        <strain evidence="7 8">DSM 21667</strain>
    </source>
</reference>
<evidence type="ECO:0000259" key="6">
    <source>
        <dbReference type="PROSITE" id="PS50011"/>
    </source>
</evidence>
<dbReference type="GO" id="GO:0004674">
    <property type="term" value="F:protein serine/threonine kinase activity"/>
    <property type="evidence" value="ECO:0007669"/>
    <property type="project" value="TreeGrafter"/>
</dbReference>
<evidence type="ECO:0000313" key="8">
    <source>
        <dbReference type="Proteomes" id="UP000295293"/>
    </source>
</evidence>
<gene>
    <name evidence="7" type="ORF">DFR29_102313</name>
</gene>
<dbReference type="InterPro" id="IPR017441">
    <property type="entry name" value="Protein_kinase_ATP_BS"/>
</dbReference>
<dbReference type="RefSeq" id="WP_133817368.1">
    <property type="nucleotide sequence ID" value="NZ_SNZH01000002.1"/>
</dbReference>
<dbReference type="Gene3D" id="1.10.510.10">
    <property type="entry name" value="Transferase(Phosphotransferase) domain 1"/>
    <property type="match status" value="1"/>
</dbReference>
<keyword evidence="4 5" id="KW-0067">ATP-binding</keyword>
<keyword evidence="8" id="KW-1185">Reference proteome</keyword>
<dbReference type="PROSITE" id="PS00107">
    <property type="entry name" value="PROTEIN_KINASE_ATP"/>
    <property type="match status" value="1"/>
</dbReference>
<comment type="caution">
    <text evidence="7">The sequence shown here is derived from an EMBL/GenBank/DDBJ whole genome shotgun (WGS) entry which is preliminary data.</text>
</comment>
<dbReference type="PANTHER" id="PTHR43289">
    <property type="entry name" value="MITOGEN-ACTIVATED PROTEIN KINASE KINASE KINASE 20-RELATED"/>
    <property type="match status" value="1"/>
</dbReference>
<dbReference type="CDD" id="cd14014">
    <property type="entry name" value="STKc_PknB_like"/>
    <property type="match status" value="1"/>
</dbReference>
<dbReference type="SMART" id="SM00220">
    <property type="entry name" value="S_TKc"/>
    <property type="match status" value="1"/>
</dbReference>
<dbReference type="SUPFAM" id="SSF48452">
    <property type="entry name" value="TPR-like"/>
    <property type="match status" value="1"/>
</dbReference>
<dbReference type="Gene3D" id="3.30.200.20">
    <property type="entry name" value="Phosphorylase Kinase, domain 1"/>
    <property type="match status" value="1"/>
</dbReference>
<evidence type="ECO:0000256" key="5">
    <source>
        <dbReference type="PROSITE-ProRule" id="PRU10141"/>
    </source>
</evidence>
<name>A0A4R6Z792_9GAMM</name>
<evidence type="ECO:0000256" key="3">
    <source>
        <dbReference type="ARBA" id="ARBA00022777"/>
    </source>
</evidence>
<sequence length="801" mass="88106">MDAAEYLRRKQHFIELLELDPAARERALDALGADDPVLAAVLRRQLAAGEVSVPLLDSTPQSLATPPQLAHYRLLRELGRGGMGQVWLAERRLGEAAQRVALKQILHGHWTEEDRRRFEREMRILAALDHPHIAPLVDAGSDERGAPFLATAYVEGERLDRHCELHGLNLVARVQLACQLADAVAYAHRQWVVHRDIKPSNILVSSDGNVRLLDFGIARLLGEDAITASGCSQLTLRYAAPEQLQGRSDAGVGSDIYSLGAVLYELLTGRSPYGELTDGKALVAAILSHSPLPPSRVGTLRGLNRDLDAICLKALRKEPQQRYLSAEALLGDLQRWLRGEAVEARRGERGYRLRSTLRQYWPWLTAMAAAAAFLVFHLYRVEQQLQQTQRERDKAKAAAAYLGQLFDAASPSETKAGTLSAQELLRRSSKRLLEQGDTIHGMGDAARGHMLNAAARVMSKQGLVDEAEPLYRRALALWLKNPAPPEDDISDGLHELGAIQYGRGDYAGALVLEQQAIARREAMGDADSYVLGVLLSNAAVYRLMLGDRKGSRADLRRAAAVLKANLPGSRANYSVTLSSLGMTELYLGNAEQGRIHLLEARAQDAELVPKRLPGRLQIDRGIAAGLRELRRDAEAEAAYAQVLADARAFYGDTHVEVARIQHSQLQLHLLRQDWPRALALIDEIRALETRLLAQNNPRLLSLQADRARIHLAHEQWAEAEALLAAVVAARGNAFAVEHSSVDAERTALAYARCRLQPAAAAQDVLAQAVVALRERPPLPHAWLALAEGWLGDCSLRVASER</sequence>
<dbReference type="OrthoDB" id="9801841at2"/>
<evidence type="ECO:0000313" key="7">
    <source>
        <dbReference type="EMBL" id="TDR47653.1"/>
    </source>
</evidence>
<dbReference type="InterPro" id="IPR011990">
    <property type="entry name" value="TPR-like_helical_dom_sf"/>
</dbReference>
<evidence type="ECO:0000256" key="1">
    <source>
        <dbReference type="ARBA" id="ARBA00022679"/>
    </source>
</evidence>
<dbReference type="Proteomes" id="UP000295293">
    <property type="component" value="Unassembled WGS sequence"/>
</dbReference>
<dbReference type="InterPro" id="IPR008271">
    <property type="entry name" value="Ser/Thr_kinase_AS"/>
</dbReference>
<organism evidence="7 8">
    <name type="scientific">Tahibacter aquaticus</name>
    <dbReference type="NCBI Taxonomy" id="520092"/>
    <lineage>
        <taxon>Bacteria</taxon>
        <taxon>Pseudomonadati</taxon>
        <taxon>Pseudomonadota</taxon>
        <taxon>Gammaproteobacteria</taxon>
        <taxon>Lysobacterales</taxon>
        <taxon>Rhodanobacteraceae</taxon>
        <taxon>Tahibacter</taxon>
    </lineage>
</organism>
<keyword evidence="1" id="KW-0808">Transferase</keyword>
<dbReference type="Gene3D" id="1.25.40.10">
    <property type="entry name" value="Tetratricopeptide repeat domain"/>
    <property type="match status" value="2"/>
</dbReference>
<dbReference type="AlphaFoldDB" id="A0A4R6Z792"/>
<evidence type="ECO:0000256" key="4">
    <source>
        <dbReference type="ARBA" id="ARBA00022840"/>
    </source>
</evidence>
<dbReference type="InterPro" id="IPR000719">
    <property type="entry name" value="Prot_kinase_dom"/>
</dbReference>
<evidence type="ECO:0000256" key="2">
    <source>
        <dbReference type="ARBA" id="ARBA00022741"/>
    </source>
</evidence>
<dbReference type="PROSITE" id="PS00108">
    <property type="entry name" value="PROTEIN_KINASE_ST"/>
    <property type="match status" value="1"/>
</dbReference>
<dbReference type="PROSITE" id="PS50011">
    <property type="entry name" value="PROTEIN_KINASE_DOM"/>
    <property type="match status" value="1"/>
</dbReference>
<accession>A0A4R6Z792</accession>
<proteinExistence type="predicted"/>
<keyword evidence="2 5" id="KW-0547">Nucleotide-binding</keyword>
<feature type="binding site" evidence="5">
    <location>
        <position position="103"/>
    </location>
    <ligand>
        <name>ATP</name>
        <dbReference type="ChEBI" id="CHEBI:30616"/>
    </ligand>
</feature>
<protein>
    <submittedName>
        <fullName evidence="7">Serine/threonine-protein kinase</fullName>
    </submittedName>
</protein>
<dbReference type="Pfam" id="PF00069">
    <property type="entry name" value="Pkinase"/>
    <property type="match status" value="1"/>
</dbReference>
<feature type="domain" description="Protein kinase" evidence="6">
    <location>
        <begin position="72"/>
        <end position="337"/>
    </location>
</feature>
<dbReference type="SUPFAM" id="SSF56112">
    <property type="entry name" value="Protein kinase-like (PK-like)"/>
    <property type="match status" value="1"/>
</dbReference>
<keyword evidence="3 7" id="KW-0418">Kinase</keyword>
<dbReference type="EMBL" id="SNZH01000002">
    <property type="protein sequence ID" value="TDR47653.1"/>
    <property type="molecule type" value="Genomic_DNA"/>
</dbReference>
<dbReference type="Pfam" id="PF13424">
    <property type="entry name" value="TPR_12"/>
    <property type="match status" value="1"/>
</dbReference>
<dbReference type="InterPro" id="IPR011009">
    <property type="entry name" value="Kinase-like_dom_sf"/>
</dbReference>
<dbReference type="PANTHER" id="PTHR43289:SF34">
    <property type="entry name" value="SERINE_THREONINE-PROTEIN KINASE YBDM-RELATED"/>
    <property type="match status" value="1"/>
</dbReference>
<dbReference type="GO" id="GO:0005524">
    <property type="term" value="F:ATP binding"/>
    <property type="evidence" value="ECO:0007669"/>
    <property type="project" value="UniProtKB-UniRule"/>
</dbReference>